<evidence type="ECO:0000256" key="1">
    <source>
        <dbReference type="SAM" id="Phobius"/>
    </source>
</evidence>
<protein>
    <recommendedName>
        <fullName evidence="4">Oligosaccharide repeat unit polymerase</fullName>
    </recommendedName>
</protein>
<sequence length="449" mass="51239">MNKTNLIFIIAILLYLPLYLLDNVNNLVYIASFVFLLSIALPAVIFNYEDFYQPIIFKSLLTLGFMFFPSIYGYVFGIDEHVLLSGYLSKIELNNYLIFYLILFSIFNISTLFSYLITPNIKFKNAPYYKIRANKLDCFFIIGFLFNVFCLSVFIAKGGLNSLLYLRSFSGDERITNVLGGTWVFLGQIIIPVSFIAFHALSKGNYTNKVIVFILCLSSLASIFLLTGSRSGVAYYLIFIAVIYLYNGNKLNIKYSIFGVLSLLILFATLSGLRSSGEEYEAKVNLSESVSSIFKERSERTVGYINGVYPIFHFLGDRSQLKYGETYINWLFAPIPRSIYPNKPQGVGKLNAVENYSRDDTAIPPGVVGESYWNFGVFGVIIVGLFWGVFLKILWSYHQSKKKDTFSGLLYILTLFYFNPETTSFYSWIQIIVPVIFMVTILKYGEKNE</sequence>
<dbReference type="EMBL" id="PYMA01000006">
    <property type="protein sequence ID" value="PSW19488.1"/>
    <property type="molecule type" value="Genomic_DNA"/>
</dbReference>
<feature type="transmembrane region" description="Helical" evidence="1">
    <location>
        <begin position="233"/>
        <end position="248"/>
    </location>
</feature>
<organism evidence="2 3">
    <name type="scientific">Photobacterium sanctipauli</name>
    <dbReference type="NCBI Taxonomy" id="1342794"/>
    <lineage>
        <taxon>Bacteria</taxon>
        <taxon>Pseudomonadati</taxon>
        <taxon>Pseudomonadota</taxon>
        <taxon>Gammaproteobacteria</taxon>
        <taxon>Vibrionales</taxon>
        <taxon>Vibrionaceae</taxon>
        <taxon>Photobacterium</taxon>
    </lineage>
</organism>
<feature type="transmembrane region" description="Helical" evidence="1">
    <location>
        <begin position="210"/>
        <end position="227"/>
    </location>
</feature>
<evidence type="ECO:0000313" key="2">
    <source>
        <dbReference type="EMBL" id="PSW19488.1"/>
    </source>
</evidence>
<feature type="transmembrane region" description="Helical" evidence="1">
    <location>
        <begin position="55"/>
        <end position="77"/>
    </location>
</feature>
<gene>
    <name evidence="2" type="ORF">C9I98_11250</name>
</gene>
<feature type="transmembrane region" description="Helical" evidence="1">
    <location>
        <begin position="255"/>
        <end position="273"/>
    </location>
</feature>
<keyword evidence="1" id="KW-0472">Membrane</keyword>
<feature type="transmembrane region" description="Helical" evidence="1">
    <location>
        <begin position="372"/>
        <end position="391"/>
    </location>
</feature>
<keyword evidence="1" id="KW-0812">Transmembrane</keyword>
<name>A0A2T3NTA0_9GAMM</name>
<evidence type="ECO:0000313" key="3">
    <source>
        <dbReference type="Proteomes" id="UP000241771"/>
    </source>
</evidence>
<accession>A0A2T3NTA0</accession>
<feature type="transmembrane region" description="Helical" evidence="1">
    <location>
        <begin position="425"/>
        <end position="445"/>
    </location>
</feature>
<reference evidence="2 3" key="1">
    <citation type="submission" date="2018-01" db="EMBL/GenBank/DDBJ databases">
        <title>Whole genome sequencing of Histamine producing bacteria.</title>
        <authorList>
            <person name="Butler K."/>
        </authorList>
    </citation>
    <scope>NUCLEOTIDE SEQUENCE [LARGE SCALE GENOMIC DNA]</scope>
    <source>
        <strain evidence="2 3">DSM 100436</strain>
    </source>
</reference>
<feature type="transmembrane region" description="Helical" evidence="1">
    <location>
        <begin position="97"/>
        <end position="117"/>
    </location>
</feature>
<keyword evidence="3" id="KW-1185">Reference proteome</keyword>
<dbReference type="RefSeq" id="WP_107271990.1">
    <property type="nucleotide sequence ID" value="NZ_PYMA01000006.1"/>
</dbReference>
<dbReference type="NCBIfam" id="TIGR04370">
    <property type="entry name" value="glyco_rpt_poly"/>
    <property type="match status" value="1"/>
</dbReference>
<dbReference type="Proteomes" id="UP000241771">
    <property type="component" value="Unassembled WGS sequence"/>
</dbReference>
<feature type="transmembrane region" description="Helical" evidence="1">
    <location>
        <begin position="27"/>
        <end position="48"/>
    </location>
</feature>
<keyword evidence="1" id="KW-1133">Transmembrane helix</keyword>
<proteinExistence type="predicted"/>
<feature type="transmembrane region" description="Helical" evidence="1">
    <location>
        <begin position="180"/>
        <end position="198"/>
    </location>
</feature>
<comment type="caution">
    <text evidence="2">The sequence shown here is derived from an EMBL/GenBank/DDBJ whole genome shotgun (WGS) entry which is preliminary data.</text>
</comment>
<feature type="transmembrane region" description="Helical" evidence="1">
    <location>
        <begin position="5"/>
        <end position="21"/>
    </location>
</feature>
<feature type="transmembrane region" description="Helical" evidence="1">
    <location>
        <begin position="138"/>
        <end position="160"/>
    </location>
</feature>
<dbReference type="AlphaFoldDB" id="A0A2T3NTA0"/>
<evidence type="ECO:0008006" key="4">
    <source>
        <dbReference type="Google" id="ProtNLM"/>
    </source>
</evidence>